<comment type="function">
    <text evidence="9">Reversibly transfers an adenylyl group from ATP to 4'-phosphopantetheine, yielding dephospho-CoA (dPCoA) and pyrophosphate.</text>
</comment>
<dbReference type="KEGG" id="taz:TREAZ_3322"/>
<dbReference type="CDD" id="cd02163">
    <property type="entry name" value="PPAT"/>
    <property type="match status" value="1"/>
</dbReference>
<comment type="similarity">
    <text evidence="9">Belongs to the bacterial CoaD family.</text>
</comment>
<dbReference type="EC" id="2.7.7.3" evidence="9"/>
<evidence type="ECO:0000256" key="5">
    <source>
        <dbReference type="ARBA" id="ARBA00022840"/>
    </source>
</evidence>
<keyword evidence="3 9" id="KW-0548">Nucleotidyltransferase</keyword>
<evidence type="ECO:0000256" key="1">
    <source>
        <dbReference type="ARBA" id="ARBA00022490"/>
    </source>
</evidence>
<feature type="binding site" evidence="9">
    <location>
        <position position="77"/>
    </location>
    <ligand>
        <name>substrate</name>
    </ligand>
</feature>
<organism evidence="11 12">
    <name type="scientific">Leadbettera azotonutricia (strain ATCC BAA-888 / DSM 13862 / ZAS-9)</name>
    <name type="common">Treponema azotonutricium</name>
    <dbReference type="NCBI Taxonomy" id="545695"/>
    <lineage>
        <taxon>Bacteria</taxon>
        <taxon>Pseudomonadati</taxon>
        <taxon>Spirochaetota</taxon>
        <taxon>Spirochaetia</taxon>
        <taxon>Spirochaetales</taxon>
        <taxon>Breznakiellaceae</taxon>
        <taxon>Leadbettera</taxon>
    </lineage>
</organism>
<feature type="binding site" evidence="9">
    <location>
        <position position="109"/>
    </location>
    <ligand>
        <name>substrate</name>
    </ligand>
</feature>
<dbReference type="EMBL" id="CP001841">
    <property type="protein sequence ID" value="AEF80084.1"/>
    <property type="molecule type" value="Genomic_DNA"/>
</dbReference>
<feature type="domain" description="Cytidyltransferase-like" evidence="10">
    <location>
        <begin position="41"/>
        <end position="169"/>
    </location>
</feature>
<feature type="site" description="Transition state stabilizer" evidence="9">
    <location>
        <position position="53"/>
    </location>
</feature>
<comment type="cofactor">
    <cofactor evidence="9">
        <name>Mg(2+)</name>
        <dbReference type="ChEBI" id="CHEBI:18420"/>
    </cofactor>
</comment>
<comment type="subcellular location">
    <subcellularLocation>
        <location evidence="9">Cytoplasm</location>
    </subcellularLocation>
</comment>
<dbReference type="GO" id="GO:0005524">
    <property type="term" value="F:ATP binding"/>
    <property type="evidence" value="ECO:0007669"/>
    <property type="project" value="UniProtKB-KW"/>
</dbReference>
<evidence type="ECO:0000256" key="7">
    <source>
        <dbReference type="ARBA" id="ARBA00022993"/>
    </source>
</evidence>
<keyword evidence="6 9" id="KW-0460">Magnesium</keyword>
<feature type="binding site" evidence="9">
    <location>
        <position position="45"/>
    </location>
    <ligand>
        <name>substrate</name>
    </ligand>
</feature>
<evidence type="ECO:0000259" key="10">
    <source>
        <dbReference type="Pfam" id="PF01467"/>
    </source>
</evidence>
<feature type="binding site" evidence="9">
    <location>
        <begin position="159"/>
        <end position="165"/>
    </location>
    <ligand>
        <name>ATP</name>
        <dbReference type="ChEBI" id="CHEBI:30616"/>
    </ligand>
</feature>
<dbReference type="PANTHER" id="PTHR21342:SF1">
    <property type="entry name" value="PHOSPHOPANTETHEINE ADENYLYLTRANSFERASE"/>
    <property type="match status" value="1"/>
</dbReference>
<feature type="binding site" evidence="9">
    <location>
        <begin position="45"/>
        <end position="46"/>
    </location>
    <ligand>
        <name>ATP</name>
        <dbReference type="ChEBI" id="CHEBI:30616"/>
    </ligand>
</feature>
<dbReference type="eggNOG" id="COG0669">
    <property type="taxonomic scope" value="Bacteria"/>
</dbReference>
<sequence>MYILSDYCGQVKCLDRLFPIIGTNLEFSRSIYYNRFMFKAVFPGSFDPPTLGHTNIIERASSLFDELVVIVAENRQKRYCFSAEERLEMMNELIKPWKNVSAVIWDSLIVDYMKQENIRLLVRGVRGMDDFSYEFELSMMNKALHPHIETLFMTTDPKYFVLRSSSIKELASFHGDVSAMVPPLVSRALKEKFS</sequence>
<dbReference type="HAMAP" id="MF_00151">
    <property type="entry name" value="PPAT_bact"/>
    <property type="match status" value="1"/>
</dbReference>
<accession>F5Y8J7</accession>
<keyword evidence="1 9" id="KW-0963">Cytoplasm</keyword>
<feature type="binding site" evidence="9">
    <location>
        <position position="53"/>
    </location>
    <ligand>
        <name>ATP</name>
        <dbReference type="ChEBI" id="CHEBI:30616"/>
    </ligand>
</feature>
<dbReference type="PRINTS" id="PR01020">
    <property type="entry name" value="LPSBIOSNTHSS"/>
</dbReference>
<reference evidence="11 12" key="2">
    <citation type="journal article" date="2011" name="ISME J.">
        <title>RNA-seq reveals cooperative metabolic interactions between two termite-gut spirochete species in co-culture.</title>
        <authorList>
            <person name="Rosenthal A.Z."/>
            <person name="Matson E.G."/>
            <person name="Eldar A."/>
            <person name="Leadbetter J.R."/>
        </authorList>
    </citation>
    <scope>NUCLEOTIDE SEQUENCE [LARGE SCALE GENOMIC DNA]</scope>
    <source>
        <strain evidence="12">ATCC BAA-888 / DSM 13862 / ZAS-9</strain>
    </source>
</reference>
<evidence type="ECO:0000256" key="4">
    <source>
        <dbReference type="ARBA" id="ARBA00022741"/>
    </source>
</evidence>
<keyword evidence="12" id="KW-1185">Reference proteome</keyword>
<reference evidence="12" key="1">
    <citation type="submission" date="2009-12" db="EMBL/GenBank/DDBJ databases">
        <title>Complete sequence of Treponema azotonutricium strain ZAS-9.</title>
        <authorList>
            <person name="Tetu S.G."/>
            <person name="Matson E."/>
            <person name="Ren Q."/>
            <person name="Seshadri R."/>
            <person name="Elbourne L."/>
            <person name="Hassan K.A."/>
            <person name="Durkin A."/>
            <person name="Radune D."/>
            <person name="Mohamoud Y."/>
            <person name="Shay R."/>
            <person name="Jin S."/>
            <person name="Zhang X."/>
            <person name="Lucey K."/>
            <person name="Ballor N.R."/>
            <person name="Ottesen E."/>
            <person name="Rosenthal R."/>
            <person name="Allen A."/>
            <person name="Leadbetter J.R."/>
            <person name="Paulsen I.T."/>
        </authorList>
    </citation>
    <scope>NUCLEOTIDE SEQUENCE [LARGE SCALE GENOMIC DNA]</scope>
    <source>
        <strain evidence="12">ATCC BAA-888 / DSM 13862 / ZAS-9</strain>
    </source>
</reference>
<dbReference type="InterPro" id="IPR014729">
    <property type="entry name" value="Rossmann-like_a/b/a_fold"/>
</dbReference>
<dbReference type="FunCoup" id="F5Y8J7">
    <property type="interactions" value="400"/>
</dbReference>
<dbReference type="Gene3D" id="3.40.50.620">
    <property type="entry name" value="HUPs"/>
    <property type="match status" value="1"/>
</dbReference>
<comment type="subunit">
    <text evidence="9">Homohexamer.</text>
</comment>
<feature type="binding site" evidence="9">
    <location>
        <position position="134"/>
    </location>
    <ligand>
        <name>ATP</name>
        <dbReference type="ChEBI" id="CHEBI:30616"/>
    </ligand>
</feature>
<evidence type="ECO:0000313" key="11">
    <source>
        <dbReference type="EMBL" id="AEF80084.1"/>
    </source>
</evidence>
<feature type="binding site" evidence="9">
    <location>
        <position position="123"/>
    </location>
    <ligand>
        <name>substrate</name>
    </ligand>
</feature>
<dbReference type="UniPathway" id="UPA00241">
    <property type="reaction ID" value="UER00355"/>
</dbReference>
<proteinExistence type="inferred from homology"/>
<dbReference type="NCBIfam" id="TIGR01510">
    <property type="entry name" value="coaD_prev_kdtB"/>
    <property type="match status" value="1"/>
</dbReference>
<dbReference type="PANTHER" id="PTHR21342">
    <property type="entry name" value="PHOSPHOPANTETHEINE ADENYLYLTRANSFERASE"/>
    <property type="match status" value="1"/>
</dbReference>
<evidence type="ECO:0000256" key="3">
    <source>
        <dbReference type="ARBA" id="ARBA00022695"/>
    </source>
</evidence>
<dbReference type="InterPro" id="IPR001980">
    <property type="entry name" value="PPAT"/>
</dbReference>
<dbReference type="GO" id="GO:0015937">
    <property type="term" value="P:coenzyme A biosynthetic process"/>
    <property type="evidence" value="ECO:0007669"/>
    <property type="project" value="UniProtKB-UniRule"/>
</dbReference>
<dbReference type="GO" id="GO:0004595">
    <property type="term" value="F:pantetheine-phosphate adenylyltransferase activity"/>
    <property type="evidence" value="ECO:0007669"/>
    <property type="project" value="UniProtKB-UniRule"/>
</dbReference>
<evidence type="ECO:0000256" key="6">
    <source>
        <dbReference type="ARBA" id="ARBA00022842"/>
    </source>
</evidence>
<keyword evidence="4 9" id="KW-0547">Nucleotide-binding</keyword>
<dbReference type="AlphaFoldDB" id="F5Y8J7"/>
<evidence type="ECO:0000256" key="9">
    <source>
        <dbReference type="HAMAP-Rule" id="MF_00151"/>
    </source>
</evidence>
<comment type="pathway">
    <text evidence="9">Cofactor biosynthesis; coenzyme A biosynthesis; CoA from (R)-pantothenate: step 4/5.</text>
</comment>
<evidence type="ECO:0000256" key="8">
    <source>
        <dbReference type="ARBA" id="ARBA00029346"/>
    </source>
</evidence>
<keyword evidence="5 9" id="KW-0067">ATP-binding</keyword>
<protein>
    <recommendedName>
        <fullName evidence="9">Phosphopantetheine adenylyltransferase</fullName>
        <ecNumber evidence="9">2.7.7.3</ecNumber>
    </recommendedName>
    <alternativeName>
        <fullName evidence="9">Dephospho-CoA pyrophosphorylase</fullName>
    </alternativeName>
    <alternativeName>
        <fullName evidence="9">Pantetheine-phosphate adenylyltransferase</fullName>
        <shortName evidence="9">PPAT</shortName>
    </alternativeName>
</protein>
<keyword evidence="7 9" id="KW-0173">Coenzyme A biosynthesis</keyword>
<dbReference type="InParanoid" id="F5Y8J7"/>
<dbReference type="NCBIfam" id="TIGR00125">
    <property type="entry name" value="cyt_tran_rel"/>
    <property type="match status" value="1"/>
</dbReference>
<gene>
    <name evidence="9 11" type="primary">coaD</name>
    <name evidence="11" type="ordered locus">TREAZ_3322</name>
</gene>
<dbReference type="Proteomes" id="UP000009222">
    <property type="component" value="Chromosome"/>
</dbReference>
<dbReference type="SUPFAM" id="SSF52374">
    <property type="entry name" value="Nucleotidylyl transferase"/>
    <property type="match status" value="1"/>
</dbReference>
<dbReference type="GO" id="GO:0005737">
    <property type="term" value="C:cytoplasm"/>
    <property type="evidence" value="ECO:0007669"/>
    <property type="project" value="UniProtKB-SubCell"/>
</dbReference>
<evidence type="ECO:0000313" key="12">
    <source>
        <dbReference type="Proteomes" id="UP000009222"/>
    </source>
</evidence>
<comment type="catalytic activity">
    <reaction evidence="8 9">
        <text>(R)-4'-phosphopantetheine + ATP + H(+) = 3'-dephospho-CoA + diphosphate</text>
        <dbReference type="Rhea" id="RHEA:19801"/>
        <dbReference type="ChEBI" id="CHEBI:15378"/>
        <dbReference type="ChEBI" id="CHEBI:30616"/>
        <dbReference type="ChEBI" id="CHEBI:33019"/>
        <dbReference type="ChEBI" id="CHEBI:57328"/>
        <dbReference type="ChEBI" id="CHEBI:61723"/>
        <dbReference type="EC" id="2.7.7.3"/>
    </reaction>
</comment>
<dbReference type="HOGENOM" id="CLU_100149_1_1_12"/>
<dbReference type="InterPro" id="IPR004821">
    <property type="entry name" value="Cyt_trans-like"/>
</dbReference>
<evidence type="ECO:0000256" key="2">
    <source>
        <dbReference type="ARBA" id="ARBA00022679"/>
    </source>
</evidence>
<feature type="binding site" evidence="9">
    <location>
        <begin position="124"/>
        <end position="126"/>
    </location>
    <ligand>
        <name>ATP</name>
        <dbReference type="ChEBI" id="CHEBI:30616"/>
    </ligand>
</feature>
<dbReference type="STRING" id="545695.TREAZ_3322"/>
<keyword evidence="2 9" id="KW-0808">Transferase</keyword>
<name>F5Y8J7_LEAAZ</name>
<dbReference type="Pfam" id="PF01467">
    <property type="entry name" value="CTP_transf_like"/>
    <property type="match status" value="1"/>
</dbReference>